<reference evidence="1" key="1">
    <citation type="submission" date="2020-03" db="EMBL/GenBank/DDBJ databases">
        <title>Draft sequencing of Paenibacilllus sp. S3N08.</title>
        <authorList>
            <person name="Kim D.-U."/>
        </authorList>
    </citation>
    <scope>NUCLEOTIDE SEQUENCE</scope>
    <source>
        <strain evidence="1">S3N08</strain>
    </source>
</reference>
<dbReference type="InterPro" id="IPR036916">
    <property type="entry name" value="Sda_sf"/>
</dbReference>
<keyword evidence="2" id="KW-1185">Reference proteome</keyword>
<dbReference type="EMBL" id="JAAOIW010000003">
    <property type="protein sequence ID" value="NHN30383.1"/>
    <property type="molecule type" value="Genomic_DNA"/>
</dbReference>
<dbReference type="GO" id="GO:0004860">
    <property type="term" value="F:protein kinase inhibitor activity"/>
    <property type="evidence" value="ECO:0007669"/>
    <property type="project" value="UniProtKB-KW"/>
</dbReference>
<comment type="caution">
    <text evidence="1">The sequence shown here is derived from an EMBL/GenBank/DDBJ whole genome shotgun (WGS) entry which is preliminary data.</text>
</comment>
<dbReference type="Proteomes" id="UP001165962">
    <property type="component" value="Unassembled WGS sequence"/>
</dbReference>
<dbReference type="RefSeq" id="WP_166149314.1">
    <property type="nucleotide sequence ID" value="NZ_JAAOIW010000003.1"/>
</dbReference>
<keyword evidence="1" id="KW-0649">Protein kinase inhibitor</keyword>
<keyword evidence="1" id="KW-0687">Ribonucleoprotein</keyword>
<sequence length="51" mass="6065">MRLMSNEVLIDTYFKALDLKLEKEFIRLLLDEISRRKLSVDYYPNGEAQVS</sequence>
<protein>
    <submittedName>
        <fullName evidence="1">Sporulation histidine kinase inhibitor Sda</fullName>
    </submittedName>
</protein>
<evidence type="ECO:0000313" key="2">
    <source>
        <dbReference type="Proteomes" id="UP001165962"/>
    </source>
</evidence>
<dbReference type="Gene3D" id="1.10.287.1100">
    <property type="entry name" value="Sporulation inhibitor A"/>
    <property type="match status" value="1"/>
</dbReference>
<accession>A0ABX0J323</accession>
<dbReference type="GO" id="GO:0005840">
    <property type="term" value="C:ribosome"/>
    <property type="evidence" value="ECO:0007669"/>
    <property type="project" value="UniProtKB-KW"/>
</dbReference>
<dbReference type="SUPFAM" id="SSF100985">
    <property type="entry name" value="Sporulation inhibitor Sda"/>
    <property type="match status" value="1"/>
</dbReference>
<dbReference type="Pfam" id="PF08970">
    <property type="entry name" value="Sda"/>
    <property type="match status" value="1"/>
</dbReference>
<gene>
    <name evidence="1" type="ORF">G9U52_11115</name>
</gene>
<organism evidence="1 2">
    <name type="scientific">Paenibacillus agricola</name>
    <dbReference type="NCBI Taxonomy" id="2716264"/>
    <lineage>
        <taxon>Bacteria</taxon>
        <taxon>Bacillati</taxon>
        <taxon>Bacillota</taxon>
        <taxon>Bacilli</taxon>
        <taxon>Bacillales</taxon>
        <taxon>Paenibacillaceae</taxon>
        <taxon>Paenibacillus</taxon>
    </lineage>
</organism>
<proteinExistence type="predicted"/>
<keyword evidence="1" id="KW-0689">Ribosomal protein</keyword>
<dbReference type="InterPro" id="IPR015064">
    <property type="entry name" value="Sda"/>
</dbReference>
<name>A0ABX0J323_9BACL</name>
<evidence type="ECO:0000313" key="1">
    <source>
        <dbReference type="EMBL" id="NHN30383.1"/>
    </source>
</evidence>